<evidence type="ECO:0000256" key="1">
    <source>
        <dbReference type="ARBA" id="ARBA00023027"/>
    </source>
</evidence>
<keyword evidence="1" id="KW-0520">NAD</keyword>
<protein>
    <recommendedName>
        <fullName evidence="2">TIR domain-containing protein</fullName>
    </recommendedName>
</protein>
<reference evidence="3 4" key="1">
    <citation type="journal article" date="2010" name="Nature">
        <title>Genome sequence of the palaeopolyploid soybean.</title>
        <authorList>
            <person name="Schmutz J."/>
            <person name="Cannon S.B."/>
            <person name="Schlueter J."/>
            <person name="Ma J."/>
            <person name="Mitros T."/>
            <person name="Nelson W."/>
            <person name="Hyten D.L."/>
            <person name="Song Q."/>
            <person name="Thelen J.J."/>
            <person name="Cheng J."/>
            <person name="Xu D."/>
            <person name="Hellsten U."/>
            <person name="May G.D."/>
            <person name="Yu Y."/>
            <person name="Sakurai T."/>
            <person name="Umezawa T."/>
            <person name="Bhattacharyya M.K."/>
            <person name="Sandhu D."/>
            <person name="Valliyodan B."/>
            <person name="Lindquist E."/>
            <person name="Peto M."/>
            <person name="Grant D."/>
            <person name="Shu S."/>
            <person name="Goodstein D."/>
            <person name="Barry K."/>
            <person name="Futrell-Griggs M."/>
            <person name="Abernathy B."/>
            <person name="Du J."/>
            <person name="Tian Z."/>
            <person name="Zhu L."/>
            <person name="Gill N."/>
            <person name="Joshi T."/>
            <person name="Libault M."/>
            <person name="Sethuraman A."/>
            <person name="Zhang X.-C."/>
            <person name="Shinozaki K."/>
            <person name="Nguyen H.T."/>
            <person name="Wing R.A."/>
            <person name="Cregan P."/>
            <person name="Specht J."/>
            <person name="Grimwood J."/>
            <person name="Rokhsar D."/>
            <person name="Stacey G."/>
            <person name="Shoemaker R.C."/>
            <person name="Jackson S.A."/>
        </authorList>
    </citation>
    <scope>NUCLEOTIDE SEQUENCE [LARGE SCALE GENOMIC DNA]</scope>
    <source>
        <strain evidence="4">cv. Williams 82</strain>
        <tissue evidence="3">Callus</tissue>
    </source>
</reference>
<dbReference type="OMA" id="IRGLHIV"/>
<dbReference type="PANTHER" id="PTHR32009:SF145">
    <property type="entry name" value="NB-ARC DOMAIN PROTEIN"/>
    <property type="match status" value="1"/>
</dbReference>
<dbReference type="FunFam" id="3.40.50.10140:FF:000007">
    <property type="entry name" value="Disease resistance protein (TIR-NBS-LRR class)"/>
    <property type="match status" value="2"/>
</dbReference>
<dbReference type="PROSITE" id="PS50104">
    <property type="entry name" value="TIR"/>
    <property type="match status" value="2"/>
</dbReference>
<dbReference type="Gramene" id="KRH14420">
    <property type="protein sequence ID" value="KRH14420"/>
    <property type="gene ID" value="GLYMA_14G024500"/>
</dbReference>
<dbReference type="ExpressionAtlas" id="A0A0R4J566">
    <property type="expression patterns" value="baseline and differential"/>
</dbReference>
<dbReference type="SMART" id="SM00255">
    <property type="entry name" value="TIR"/>
    <property type="match status" value="2"/>
</dbReference>
<dbReference type="KEGG" id="gmx:100796436"/>
<dbReference type="RefSeq" id="XP_006595738.1">
    <property type="nucleotide sequence ID" value="XM_006595675.4"/>
</dbReference>
<evidence type="ECO:0000259" key="2">
    <source>
        <dbReference type="PROSITE" id="PS50104"/>
    </source>
</evidence>
<dbReference type="Gene3D" id="3.40.50.10140">
    <property type="entry name" value="Toll/interleukin-1 receptor homology (TIR) domain"/>
    <property type="match status" value="2"/>
</dbReference>
<dbReference type="PaxDb" id="3847-GLYMA14G02770.2"/>
<gene>
    <name evidence="4" type="primary">LOC100796436</name>
    <name evidence="3" type="ORF">GLYMA_14G024500</name>
</gene>
<dbReference type="GO" id="GO:0005634">
    <property type="term" value="C:nucleus"/>
    <property type="evidence" value="ECO:0000318"/>
    <property type="project" value="GO_Central"/>
</dbReference>
<accession>A0A0R4J566</accession>
<reference evidence="4" key="2">
    <citation type="submission" date="2018-02" db="UniProtKB">
        <authorList>
            <consortium name="EnsemblPlants"/>
        </authorList>
    </citation>
    <scope>IDENTIFICATION</scope>
    <source>
        <strain evidence="4">Williams 82</strain>
    </source>
</reference>
<evidence type="ECO:0000313" key="5">
    <source>
        <dbReference type="Proteomes" id="UP000008827"/>
    </source>
</evidence>
<dbReference type="InterPro" id="IPR035897">
    <property type="entry name" value="Toll_tir_struct_dom_sf"/>
</dbReference>
<dbReference type="Proteomes" id="UP000008827">
    <property type="component" value="Chromosome 14"/>
</dbReference>
<dbReference type="GeneID" id="100796436"/>
<dbReference type="InterPro" id="IPR000157">
    <property type="entry name" value="TIR_dom"/>
</dbReference>
<dbReference type="EnsemblPlants" id="KRH14420">
    <property type="protein sequence ID" value="KRH14420"/>
    <property type="gene ID" value="GLYMA_14G024500"/>
</dbReference>
<dbReference type="AlphaFoldDB" id="A0A0R4J566"/>
<dbReference type="SUPFAM" id="SSF52200">
    <property type="entry name" value="Toll/Interleukin receptor TIR domain"/>
    <property type="match status" value="2"/>
</dbReference>
<reference evidence="3" key="3">
    <citation type="submission" date="2018-07" db="EMBL/GenBank/DDBJ databases">
        <title>WGS assembly of Glycine max.</title>
        <authorList>
            <person name="Schmutz J."/>
            <person name="Cannon S."/>
            <person name="Schlueter J."/>
            <person name="Ma J."/>
            <person name="Mitros T."/>
            <person name="Nelson W."/>
            <person name="Hyten D."/>
            <person name="Song Q."/>
            <person name="Thelen J."/>
            <person name="Cheng J."/>
            <person name="Xu D."/>
            <person name="Hellsten U."/>
            <person name="May G."/>
            <person name="Yu Y."/>
            <person name="Sakurai T."/>
            <person name="Umezawa T."/>
            <person name="Bhattacharyya M."/>
            <person name="Sandhu D."/>
            <person name="Valliyodan B."/>
            <person name="Lindquist E."/>
            <person name="Peto M."/>
            <person name="Grant D."/>
            <person name="Shu S."/>
            <person name="Goodstein D."/>
            <person name="Barry K."/>
            <person name="Futrell-Griggs M."/>
            <person name="Abernathy B."/>
            <person name="Du J."/>
            <person name="Tian Z."/>
            <person name="Zhu L."/>
            <person name="Gill N."/>
            <person name="Joshi T."/>
            <person name="Libault M."/>
            <person name="Sethuraman A."/>
            <person name="Zhang X."/>
            <person name="Shinozaki K."/>
            <person name="Nguyen H."/>
            <person name="Wing R."/>
            <person name="Cregan P."/>
            <person name="Specht J."/>
            <person name="Grimwood J."/>
            <person name="Rokhsar D."/>
            <person name="Stacey G."/>
            <person name="Shoemaker R."/>
            <person name="Jackson S."/>
        </authorList>
    </citation>
    <scope>NUCLEOTIDE SEQUENCE</scope>
    <source>
        <tissue evidence="3">Callus</tissue>
    </source>
</reference>
<name>A0A0R4J566_SOYBN</name>
<organism evidence="4">
    <name type="scientific">Glycine max</name>
    <name type="common">Soybean</name>
    <name type="synonym">Glycine hispida</name>
    <dbReference type="NCBI Taxonomy" id="3847"/>
    <lineage>
        <taxon>Eukaryota</taxon>
        <taxon>Viridiplantae</taxon>
        <taxon>Streptophyta</taxon>
        <taxon>Embryophyta</taxon>
        <taxon>Tracheophyta</taxon>
        <taxon>Spermatophyta</taxon>
        <taxon>Magnoliopsida</taxon>
        <taxon>eudicotyledons</taxon>
        <taxon>Gunneridae</taxon>
        <taxon>Pentapetalae</taxon>
        <taxon>rosids</taxon>
        <taxon>fabids</taxon>
        <taxon>Fabales</taxon>
        <taxon>Fabaceae</taxon>
        <taxon>Papilionoideae</taxon>
        <taxon>50 kb inversion clade</taxon>
        <taxon>NPAAA clade</taxon>
        <taxon>indigoferoid/millettioid clade</taxon>
        <taxon>Phaseoleae</taxon>
        <taxon>Glycine</taxon>
        <taxon>Glycine subgen. Soja</taxon>
    </lineage>
</organism>
<sequence>MSNELKNYDVFLNFHGKDSGYTFTGTLYNALRSKRIKTFFTKHEYGRKLHTDDSHIPPFTLKAIKESRISVVVLSENYASSSRCLDELVAILECKRTINQLVWPIFYKVDPSQVRHQKGSYGEHICNFKKIFRDYNDSNERVKQWRAALSEVSKLSGWLYNDRRSQYEYEFIERIVESTVQALPGYDVFLSFTGEDTRYTFTGFLYNAFRREGFKIFMDDEELESGNQISQKLMRAIESSKISIVVLSENYAYSTWCLDELAKIIECMKTNNQMVWPIFYNVQKSDVCNQTKSYGEAMTEHEKRFGKDSEKVQKWRSALSEIKNLEGDHVKQNEYQHELIERIVEKVIKIEGSKHTANPFLLSNDSYEEE</sequence>
<dbReference type="PANTHER" id="PTHR32009">
    <property type="entry name" value="TMV RESISTANCE PROTEIN N-LIKE"/>
    <property type="match status" value="1"/>
</dbReference>
<dbReference type="eggNOG" id="ENOG502SN2S">
    <property type="taxonomic scope" value="Eukaryota"/>
</dbReference>
<dbReference type="EMBL" id="CM000847">
    <property type="protein sequence ID" value="KRH14420.1"/>
    <property type="molecule type" value="Genomic_DNA"/>
</dbReference>
<feature type="domain" description="TIR" evidence="2">
    <location>
        <begin position="6"/>
        <end position="183"/>
    </location>
</feature>
<dbReference type="SMR" id="A0A0R4J566"/>
<dbReference type="Pfam" id="PF01582">
    <property type="entry name" value="TIR"/>
    <property type="match status" value="2"/>
</dbReference>
<dbReference type="OrthoDB" id="6160824at2759"/>
<evidence type="ECO:0000313" key="4">
    <source>
        <dbReference type="EnsemblPlants" id="KRH14420"/>
    </source>
</evidence>
<keyword evidence="5" id="KW-1185">Reference proteome</keyword>
<proteinExistence type="predicted"/>
<feature type="domain" description="TIR" evidence="2">
    <location>
        <begin position="184"/>
        <end position="351"/>
    </location>
</feature>
<evidence type="ECO:0000313" key="3">
    <source>
        <dbReference type="EMBL" id="KRH14420.1"/>
    </source>
</evidence>
<dbReference type="GO" id="GO:0007165">
    <property type="term" value="P:signal transduction"/>
    <property type="evidence" value="ECO:0000318"/>
    <property type="project" value="GO_Central"/>
</dbReference>